<gene>
    <name evidence="2" type="ORF">DFP97_109120</name>
</gene>
<organism evidence="2 3">
    <name type="scientific">Paenibacillus prosopidis</name>
    <dbReference type="NCBI Taxonomy" id="630520"/>
    <lineage>
        <taxon>Bacteria</taxon>
        <taxon>Bacillati</taxon>
        <taxon>Bacillota</taxon>
        <taxon>Bacilli</taxon>
        <taxon>Bacillales</taxon>
        <taxon>Paenibacillaceae</taxon>
        <taxon>Paenibacillus</taxon>
    </lineage>
</organism>
<feature type="region of interest" description="Disordered" evidence="1">
    <location>
        <begin position="1"/>
        <end position="52"/>
    </location>
</feature>
<dbReference type="EMBL" id="QPJD01000009">
    <property type="protein sequence ID" value="RCW46477.1"/>
    <property type="molecule type" value="Genomic_DNA"/>
</dbReference>
<reference evidence="2 3" key="1">
    <citation type="submission" date="2018-07" db="EMBL/GenBank/DDBJ databases">
        <title>Genomic Encyclopedia of Type Strains, Phase III (KMG-III): the genomes of soil and plant-associated and newly described type strains.</title>
        <authorList>
            <person name="Whitman W."/>
        </authorList>
    </citation>
    <scope>NUCLEOTIDE SEQUENCE [LARGE SCALE GENOMIC DNA]</scope>
    <source>
        <strain evidence="2 3">CECT 7506</strain>
    </source>
</reference>
<sequence length="52" mass="6129">MDRAKETESERPLSDKSEIEQANIRMDREFYGDTDIEHPEETTAPFINRNQS</sequence>
<accession>A0A368VYI7</accession>
<evidence type="ECO:0000313" key="3">
    <source>
        <dbReference type="Proteomes" id="UP000252415"/>
    </source>
</evidence>
<feature type="compositionally biased region" description="Basic and acidic residues" evidence="1">
    <location>
        <begin position="1"/>
        <end position="41"/>
    </location>
</feature>
<proteinExistence type="predicted"/>
<protein>
    <submittedName>
        <fullName evidence="2">Uncharacterized protein</fullName>
    </submittedName>
</protein>
<dbReference type="RefSeq" id="WP_181873542.1">
    <property type="nucleotide sequence ID" value="NZ_QPJD01000009.1"/>
</dbReference>
<comment type="caution">
    <text evidence="2">The sequence shown here is derived from an EMBL/GenBank/DDBJ whole genome shotgun (WGS) entry which is preliminary data.</text>
</comment>
<dbReference type="AlphaFoldDB" id="A0A368VYI7"/>
<dbReference type="Proteomes" id="UP000252415">
    <property type="component" value="Unassembled WGS sequence"/>
</dbReference>
<evidence type="ECO:0000313" key="2">
    <source>
        <dbReference type="EMBL" id="RCW46477.1"/>
    </source>
</evidence>
<name>A0A368VYI7_9BACL</name>
<keyword evidence="3" id="KW-1185">Reference proteome</keyword>
<evidence type="ECO:0000256" key="1">
    <source>
        <dbReference type="SAM" id="MobiDB-lite"/>
    </source>
</evidence>